<dbReference type="Gene3D" id="1.25.40.10">
    <property type="entry name" value="Tetratricopeptide repeat domain"/>
    <property type="match status" value="1"/>
</dbReference>
<dbReference type="AlphaFoldDB" id="A0AAW7QZ47"/>
<dbReference type="Pfam" id="PF14559">
    <property type="entry name" value="TPR_19"/>
    <property type="match status" value="1"/>
</dbReference>
<evidence type="ECO:0008006" key="7">
    <source>
        <dbReference type="Google" id="ProtNLM"/>
    </source>
</evidence>
<accession>A0AAW7QZ47</accession>
<gene>
    <name evidence="3" type="ORF">J6I90_11060</name>
    <name evidence="4" type="ORF">J6I92_09875</name>
</gene>
<dbReference type="SUPFAM" id="SSF48452">
    <property type="entry name" value="TPR-like"/>
    <property type="match status" value="1"/>
</dbReference>
<sequence length="396" mass="44663">MMYSRQFSLLTPILTLFLISCAVQAPQAPQVVQIEQQPQTQAPVVRPAFNASLFPAEIPVITVDQLFALTDAQKNDFLQDFEQGSAQSPAHERIAEYLHGITYGFNYKEQTYTASEALARNAGNCMALAIVTKALADLVDVDLRFQRVTNAPVYDRSANVVMVSDHVRARLYLPGLPGEPRSWVTIDYFPSRGSRNSGLIGTDEFLALYYRNRAAELMLDGKENSAFAYAQEALRYQPDASDTLNIIALLHRRAGDQATAEAIYAYVLAQDTTNLNVLYNYLELAKQQQREGLISELQAQIDALPDYNPYTWIALAERAYAEDDIDRAIAMYEKAASYAPYLHEVYWGQAKLYLELGRPLTAKRILRQGLEEARRSATKKSFKAGWYSFENTRSRH</sequence>
<feature type="chain" id="PRO_5043398243" description="Transglutaminase-like domain-containing protein" evidence="2">
    <location>
        <begin position="26"/>
        <end position="396"/>
    </location>
</feature>
<protein>
    <recommendedName>
        <fullName evidence="7">Transglutaminase-like domain-containing protein</fullName>
    </recommendedName>
</protein>
<dbReference type="PROSITE" id="PS51257">
    <property type="entry name" value="PROKAR_LIPOPROTEIN"/>
    <property type="match status" value="1"/>
</dbReference>
<evidence type="ECO:0000256" key="1">
    <source>
        <dbReference type="PROSITE-ProRule" id="PRU00339"/>
    </source>
</evidence>
<dbReference type="EMBL" id="JAGGJB010000006">
    <property type="protein sequence ID" value="MDN7125422.1"/>
    <property type="molecule type" value="Genomic_DNA"/>
</dbReference>
<dbReference type="PROSITE" id="PS50005">
    <property type="entry name" value="TPR"/>
    <property type="match status" value="1"/>
</dbReference>
<evidence type="ECO:0000313" key="5">
    <source>
        <dbReference type="Proteomes" id="UP001169491"/>
    </source>
</evidence>
<dbReference type="RefSeq" id="WP_301775002.1">
    <property type="nucleotide sequence ID" value="NZ_JAGGJB010000006.1"/>
</dbReference>
<evidence type="ECO:0000256" key="2">
    <source>
        <dbReference type="SAM" id="SignalP"/>
    </source>
</evidence>
<feature type="repeat" description="TPR" evidence="1">
    <location>
        <begin position="309"/>
        <end position="342"/>
    </location>
</feature>
<proteinExistence type="predicted"/>
<dbReference type="InterPro" id="IPR019734">
    <property type="entry name" value="TPR_rpt"/>
</dbReference>
<comment type="caution">
    <text evidence="3">The sequence shown here is derived from an EMBL/GenBank/DDBJ whole genome shotgun (WGS) entry which is preliminary data.</text>
</comment>
<dbReference type="InterPro" id="IPR011990">
    <property type="entry name" value="TPR-like_helical_dom_sf"/>
</dbReference>
<dbReference type="Proteomes" id="UP001169492">
    <property type="component" value="Unassembled WGS sequence"/>
</dbReference>
<name>A0AAW7QZ47_9GAMM</name>
<keyword evidence="1" id="KW-0802">TPR repeat</keyword>
<evidence type="ECO:0000313" key="4">
    <source>
        <dbReference type="EMBL" id="MDN7130180.1"/>
    </source>
</evidence>
<dbReference type="Proteomes" id="UP001169491">
    <property type="component" value="Unassembled WGS sequence"/>
</dbReference>
<reference evidence="5 6" key="1">
    <citation type="submission" date="2021-03" db="EMBL/GenBank/DDBJ databases">
        <title>Pseudidiomarina terrestris, a new bacterium isolated from saline soil.</title>
        <authorList>
            <person name="Galisteo C."/>
            <person name="De La Haba R."/>
            <person name="Sanchez-Porro C."/>
            <person name="Ventosa A."/>
        </authorList>
    </citation>
    <scope>NUCLEOTIDE SEQUENCE [LARGE SCALE GENOMIC DNA]</scope>
    <source>
        <strain evidence="3 6">1APP75-32.1</strain>
        <strain evidence="5">1APR75-15</strain>
        <strain evidence="4">1ASR75-15</strain>
    </source>
</reference>
<evidence type="ECO:0000313" key="6">
    <source>
        <dbReference type="Proteomes" id="UP001169492"/>
    </source>
</evidence>
<dbReference type="SMART" id="SM00028">
    <property type="entry name" value="TPR"/>
    <property type="match status" value="4"/>
</dbReference>
<keyword evidence="2" id="KW-0732">Signal</keyword>
<organism evidence="3 6">
    <name type="scientific">Pseudidiomarina terrestris</name>
    <dbReference type="NCBI Taxonomy" id="2820060"/>
    <lineage>
        <taxon>Bacteria</taxon>
        <taxon>Pseudomonadati</taxon>
        <taxon>Pseudomonadota</taxon>
        <taxon>Gammaproteobacteria</taxon>
        <taxon>Alteromonadales</taxon>
        <taxon>Idiomarinaceae</taxon>
        <taxon>Pseudidiomarina</taxon>
    </lineage>
</organism>
<feature type="signal peptide" evidence="2">
    <location>
        <begin position="1"/>
        <end position="25"/>
    </location>
</feature>
<evidence type="ECO:0000313" key="3">
    <source>
        <dbReference type="EMBL" id="MDN7125422.1"/>
    </source>
</evidence>
<keyword evidence="5" id="KW-1185">Reference proteome</keyword>
<dbReference type="EMBL" id="JAGGJC010000004">
    <property type="protein sequence ID" value="MDN7130180.1"/>
    <property type="molecule type" value="Genomic_DNA"/>
</dbReference>